<dbReference type="Gene3D" id="1.10.606.10">
    <property type="entry name" value="Vanadium-containing Chloroperoxidase, domain 2"/>
    <property type="match status" value="1"/>
</dbReference>
<evidence type="ECO:0000313" key="1">
    <source>
        <dbReference type="EMBL" id="WNZ27953.1"/>
    </source>
</evidence>
<dbReference type="GO" id="GO:0004601">
    <property type="term" value="F:peroxidase activity"/>
    <property type="evidence" value="ECO:0007669"/>
    <property type="project" value="InterPro"/>
</dbReference>
<dbReference type="PROSITE" id="PS51318">
    <property type="entry name" value="TAT"/>
    <property type="match status" value="1"/>
</dbReference>
<sequence>MEHHRKRSLRVGRRSFLGHAGLFTTTSVVAGMVGSPFAAKQNPASAQSASAQTASAQTAELNSHEQFRLKARQVRVKVADENYQVAIPPHPTNGDEERYANKIGSDSRALPHNERGEVDLQAFQSAVKAYTTGDPNDFEQIILGGTRKQLNPIGSLAVSLTGCNATQLAIPPAPRLDSPERAAEAVELYWNALLRDVSFAEFQDNTSNPLVLAAIEEINQLVDFRGPKLNGRVTPQILFRGSVTYADLADPTGQSAIYVIPPGVLEGPYISQFLLRDIPVGPQVTSPLIQTALPGNDFQVEYEEWLTVQNGNESGKKIQFDSTGRYISTPRDLAEFVHNAGALFGGAAAILGTKPSPGNLVVGGIGAPFNPSNPYVNSKTQAGGASTFGLAYVQGLLPSTTSRAIRVAYWQKFYVHRTLRPEAYGGLVHHNAANRADYPIHSQVLNSQALARSFSKFGTYLLPQAYPEGAPIHPSYPGGAAIIAGAHATLLKALFDENFVIPDPVVPDPNDPTKVIPYTGAPLTVGGELNKLALNYAYGRNAAGIHWRSDAAASLALGEALAISILRDEKATYRENFGGFTFTKFDGTKVTI</sequence>
<gene>
    <name evidence="1" type="ORF">HJG54_29530</name>
</gene>
<dbReference type="EMBL" id="CP053587">
    <property type="protein sequence ID" value="WNZ27953.1"/>
    <property type="molecule type" value="Genomic_DNA"/>
</dbReference>
<dbReference type="InterPro" id="IPR016119">
    <property type="entry name" value="Br/Cl_peroxidase_C"/>
</dbReference>
<organism evidence="1">
    <name type="scientific">Leptolyngbya sp. NK1-12</name>
    <dbReference type="NCBI Taxonomy" id="2547451"/>
    <lineage>
        <taxon>Bacteria</taxon>
        <taxon>Bacillati</taxon>
        <taxon>Cyanobacteriota</taxon>
        <taxon>Cyanophyceae</taxon>
        <taxon>Leptolyngbyales</taxon>
        <taxon>Leptolyngbyaceae</taxon>
        <taxon>Leptolyngbya group</taxon>
        <taxon>Leptolyngbya</taxon>
    </lineage>
</organism>
<proteinExistence type="predicted"/>
<name>A0AA96WLN0_9CYAN</name>
<accession>A0AA96WLN0</accession>
<dbReference type="SUPFAM" id="SSF48317">
    <property type="entry name" value="Acid phosphatase/Vanadium-dependent haloperoxidase"/>
    <property type="match status" value="1"/>
</dbReference>
<protein>
    <submittedName>
        <fullName evidence="1">Vanadium-dependent haloperoxidase</fullName>
    </submittedName>
</protein>
<dbReference type="PANTHER" id="PTHR34599">
    <property type="entry name" value="PEROXIDASE-RELATED"/>
    <property type="match status" value="1"/>
</dbReference>
<reference evidence="1" key="1">
    <citation type="submission" date="2020-05" db="EMBL/GenBank/DDBJ databases">
        <authorList>
            <person name="Zhu T."/>
            <person name="Keshari N."/>
            <person name="Lu X."/>
        </authorList>
    </citation>
    <scope>NUCLEOTIDE SEQUENCE</scope>
    <source>
        <strain evidence="1">NK1-12</strain>
    </source>
</reference>
<dbReference type="PANTHER" id="PTHR34599:SF1">
    <property type="entry name" value="PHOSPHATIDIC ACID PHOSPHATASE TYPE 2_HALOPEROXIDASE DOMAIN-CONTAINING PROTEIN"/>
    <property type="match status" value="1"/>
</dbReference>
<dbReference type="InterPro" id="IPR052559">
    <property type="entry name" value="V-haloperoxidase"/>
</dbReference>
<dbReference type="InterPro" id="IPR006311">
    <property type="entry name" value="TAT_signal"/>
</dbReference>
<dbReference type="InterPro" id="IPR036938">
    <property type="entry name" value="PAP2/HPO_sf"/>
</dbReference>
<dbReference type="CDD" id="cd03398">
    <property type="entry name" value="PAP2_haloperoxidase"/>
    <property type="match status" value="1"/>
</dbReference>
<dbReference type="AlphaFoldDB" id="A0AA96WLN0"/>